<dbReference type="GO" id="GO:0000149">
    <property type="term" value="F:SNARE binding"/>
    <property type="evidence" value="ECO:0007669"/>
    <property type="project" value="TreeGrafter"/>
</dbReference>
<feature type="region of interest" description="Disordered" evidence="5">
    <location>
        <begin position="250"/>
        <end position="275"/>
    </location>
</feature>
<gene>
    <name evidence="6" type="ORF">E4U43_001343</name>
</gene>
<evidence type="ECO:0000256" key="1">
    <source>
        <dbReference type="ARBA" id="ARBA00009574"/>
    </source>
</evidence>
<feature type="coiled-coil region" evidence="4">
    <location>
        <begin position="77"/>
        <end position="108"/>
    </location>
</feature>
<feature type="compositionally biased region" description="Low complexity" evidence="5">
    <location>
        <begin position="250"/>
        <end position="260"/>
    </location>
</feature>
<evidence type="ECO:0000313" key="7">
    <source>
        <dbReference type="Proteomes" id="UP000748025"/>
    </source>
</evidence>
<organism evidence="6 7">
    <name type="scientific">Claviceps pusilla</name>
    <dbReference type="NCBI Taxonomy" id="123648"/>
    <lineage>
        <taxon>Eukaryota</taxon>
        <taxon>Fungi</taxon>
        <taxon>Dikarya</taxon>
        <taxon>Ascomycota</taxon>
        <taxon>Pezizomycotina</taxon>
        <taxon>Sordariomycetes</taxon>
        <taxon>Hypocreomycetidae</taxon>
        <taxon>Hypocreales</taxon>
        <taxon>Clavicipitaceae</taxon>
        <taxon>Claviceps</taxon>
    </lineage>
</organism>
<reference evidence="6" key="1">
    <citation type="journal article" date="2020" name="bioRxiv">
        <title>Whole genome comparisons of ergot fungi reveals the divergence and evolution of species within the genus Claviceps are the result of varying mechanisms driving genome evolution and host range expansion.</title>
        <authorList>
            <person name="Wyka S.A."/>
            <person name="Mondo S.J."/>
            <person name="Liu M."/>
            <person name="Dettman J."/>
            <person name="Nalam V."/>
            <person name="Broders K.D."/>
        </authorList>
    </citation>
    <scope>NUCLEOTIDE SEQUENCE</scope>
    <source>
        <strain evidence="6">CCC 602</strain>
    </source>
</reference>
<dbReference type="Pfam" id="PF10186">
    <property type="entry name" value="ATG14"/>
    <property type="match status" value="1"/>
</dbReference>
<proteinExistence type="inferred from homology"/>
<keyword evidence="7" id="KW-1185">Reference proteome</keyword>
<evidence type="ECO:0000256" key="5">
    <source>
        <dbReference type="SAM" id="MobiDB-lite"/>
    </source>
</evidence>
<dbReference type="EMBL" id="SRPW01001439">
    <property type="protein sequence ID" value="KAG6001341.1"/>
    <property type="molecule type" value="Genomic_DNA"/>
</dbReference>
<evidence type="ECO:0000313" key="6">
    <source>
        <dbReference type="EMBL" id="KAG6001341.1"/>
    </source>
</evidence>
<dbReference type="Proteomes" id="UP000748025">
    <property type="component" value="Unassembled WGS sequence"/>
</dbReference>
<dbReference type="GO" id="GO:0035493">
    <property type="term" value="P:SNARE complex assembly"/>
    <property type="evidence" value="ECO:0007669"/>
    <property type="project" value="TreeGrafter"/>
</dbReference>
<accession>A0A9P7NAB2</accession>
<name>A0A9P7NAB2_9HYPO</name>
<evidence type="ECO:0000256" key="3">
    <source>
        <dbReference type="ARBA" id="ARBA00023054"/>
    </source>
</evidence>
<dbReference type="PANTHER" id="PTHR15157">
    <property type="entry name" value="UV RADIATION RESISTANCE-ASSOCIATED GENE PROTEIN"/>
    <property type="match status" value="1"/>
</dbReference>
<evidence type="ECO:0000256" key="4">
    <source>
        <dbReference type="SAM" id="Coils"/>
    </source>
</evidence>
<protein>
    <recommendedName>
        <fullName evidence="2">Autophagy-related protein 14</fullName>
    </recommendedName>
</protein>
<evidence type="ECO:0000256" key="2">
    <source>
        <dbReference type="ARBA" id="ARBA00013807"/>
    </source>
</evidence>
<sequence length="477" mass="53315">MECSICCRRHDAQKLPFLCTIDARNHIYQGRLKNLQVVLENETLRGQIDKLPADSSAASLGSSEKSLAQSCLMEHHTDQILAAAQKLREEIQAAREEIRCRKEALARRRSDFASASDGLVQRRVKQQQELDKSAQVLRFRWAQKAEVTANTRAFLCSEAVRLYGLRRTKKAGSASYDYYLGRVPIFDLAAMDSISPEVISTSLAHVAHILILVCHYLSVRLPAEITLPHRDYPRPTIFNLNSSHQNFQASFPSSPGFSSSARHQRPAGSQRVPRPRPLFIEKPLTQLAKEDPATYSYFLEGVTLLAYDIAWLCCSQGVPIGDTSSFEDICSMGRNLYNFLVSAQAHDFHTFQVETPGWAAGDGGERDDLRPEIQGNWLGRYSHGGAFYYLGSTEGMELVRSFKLPGPIKLADKLKKKLIGDAPTPDWELLDDDAWKVEDTSTRNAVGDEDVGVNGQVMEAKTTTRSGSNGWTKLKHR</sequence>
<dbReference type="GO" id="GO:0000323">
    <property type="term" value="C:lytic vacuole"/>
    <property type="evidence" value="ECO:0007669"/>
    <property type="project" value="TreeGrafter"/>
</dbReference>
<dbReference type="GO" id="GO:0005768">
    <property type="term" value="C:endosome"/>
    <property type="evidence" value="ECO:0007669"/>
    <property type="project" value="TreeGrafter"/>
</dbReference>
<keyword evidence="3 4" id="KW-0175">Coiled coil</keyword>
<dbReference type="OrthoDB" id="16772at2759"/>
<dbReference type="InterPro" id="IPR018791">
    <property type="entry name" value="UV_resistance/autophagy_Atg14"/>
</dbReference>
<comment type="caution">
    <text evidence="6">The sequence shown here is derived from an EMBL/GenBank/DDBJ whole genome shotgun (WGS) entry which is preliminary data.</text>
</comment>
<dbReference type="AlphaFoldDB" id="A0A9P7NAB2"/>
<comment type="similarity">
    <text evidence="1">Belongs to the ATG14 family.</text>
</comment>
<dbReference type="GO" id="GO:0032991">
    <property type="term" value="C:protein-containing complex"/>
    <property type="evidence" value="ECO:0007669"/>
    <property type="project" value="UniProtKB-ARBA"/>
</dbReference>
<dbReference type="PANTHER" id="PTHR15157:SF13">
    <property type="entry name" value="AUTOPHAGY-RELATED PROTEIN 14"/>
    <property type="match status" value="1"/>
</dbReference>